<dbReference type="NCBIfam" id="TIGR01552">
    <property type="entry name" value="phd_fam"/>
    <property type="match status" value="1"/>
</dbReference>
<protein>
    <submittedName>
        <fullName evidence="2">Type II toxin-antitoxin system prevent-host-death family antitoxin</fullName>
    </submittedName>
</protein>
<organism evidence="2 3">
    <name type="scientific">Skermanella cutis</name>
    <dbReference type="NCBI Taxonomy" id="2775420"/>
    <lineage>
        <taxon>Bacteria</taxon>
        <taxon>Pseudomonadati</taxon>
        <taxon>Pseudomonadota</taxon>
        <taxon>Alphaproteobacteria</taxon>
        <taxon>Rhodospirillales</taxon>
        <taxon>Azospirillaceae</taxon>
        <taxon>Skermanella</taxon>
    </lineage>
</organism>
<evidence type="ECO:0000256" key="1">
    <source>
        <dbReference type="ARBA" id="ARBA00009981"/>
    </source>
</evidence>
<dbReference type="Gene3D" id="3.40.1620.10">
    <property type="entry name" value="YefM-like domain"/>
    <property type="match status" value="1"/>
</dbReference>
<reference evidence="2" key="1">
    <citation type="submission" date="2021-02" db="EMBL/GenBank/DDBJ databases">
        <title>Skermanella TT6 skin isolate.</title>
        <authorList>
            <person name="Lee K."/>
            <person name="Ganzorig M."/>
        </authorList>
    </citation>
    <scope>NUCLEOTIDE SEQUENCE</scope>
    <source>
        <strain evidence="2">TT6</strain>
    </source>
</reference>
<sequence>MTAHAYIVDAESLPARSSTEVQDKWGTVAREVRAKGRIAVTSRGHADMVIMSREEYDRVMQALSVPGAAAEDPVADLTRRFDERIARMKDGTMADKIKRLRAMTGQVPNPPIAGESF</sequence>
<geneLocation type="plasmid" evidence="2 3">
    <name>pTT6-1</name>
</geneLocation>
<proteinExistence type="inferred from homology"/>
<evidence type="ECO:0000313" key="2">
    <source>
        <dbReference type="EMBL" id="QQP93061.1"/>
    </source>
</evidence>
<dbReference type="InterPro" id="IPR036165">
    <property type="entry name" value="YefM-like_sf"/>
</dbReference>
<accession>A0ABX7BIZ7</accession>
<name>A0ABX7BIZ7_9PROT</name>
<dbReference type="Proteomes" id="UP000595197">
    <property type="component" value="Plasmid pTT6-1"/>
</dbReference>
<gene>
    <name evidence="2" type="ORF">IGS68_28275</name>
</gene>
<keyword evidence="3" id="KW-1185">Reference proteome</keyword>
<comment type="similarity">
    <text evidence="1">Belongs to the phD/YefM antitoxin family.</text>
</comment>
<dbReference type="RefSeq" id="WP_201082428.1">
    <property type="nucleotide sequence ID" value="NZ_CP067421.1"/>
</dbReference>
<evidence type="ECO:0000313" key="3">
    <source>
        <dbReference type="Proteomes" id="UP000595197"/>
    </source>
</evidence>
<dbReference type="EMBL" id="CP067421">
    <property type="protein sequence ID" value="QQP93061.1"/>
    <property type="molecule type" value="Genomic_DNA"/>
</dbReference>
<dbReference type="SUPFAM" id="SSF143120">
    <property type="entry name" value="YefM-like"/>
    <property type="match status" value="1"/>
</dbReference>
<keyword evidence="2" id="KW-0614">Plasmid</keyword>